<dbReference type="Proteomes" id="UP000008370">
    <property type="component" value="Unassembled WGS sequence"/>
</dbReference>
<keyword evidence="12" id="KW-1185">Reference proteome</keyword>
<reference evidence="11 12" key="1">
    <citation type="journal article" date="2012" name="BMC Genomics">
        <title>Comparative genomics of the white-rot fungi, Phanerochaete carnosa and P. chrysosporium, to elucidate the genetic basis of the distinct wood types they colonize.</title>
        <authorList>
            <person name="Suzuki H."/>
            <person name="MacDonald J."/>
            <person name="Syed K."/>
            <person name="Salamov A."/>
            <person name="Hori C."/>
            <person name="Aerts A."/>
            <person name="Henrissat B."/>
            <person name="Wiebenga A."/>
            <person name="vanKuyk P.A."/>
            <person name="Barry K."/>
            <person name="Lindquist E."/>
            <person name="LaButti K."/>
            <person name="Lapidus A."/>
            <person name="Lucas S."/>
            <person name="Coutinho P."/>
            <person name="Gong Y."/>
            <person name="Samejima M."/>
            <person name="Mahadevan R."/>
            <person name="Abou-Zaid M."/>
            <person name="de Vries R.P."/>
            <person name="Igarashi K."/>
            <person name="Yadav J.S."/>
            <person name="Grigoriev I.V."/>
            <person name="Master E.R."/>
        </authorList>
    </citation>
    <scope>NUCLEOTIDE SEQUENCE [LARGE SCALE GENOMIC DNA]</scope>
    <source>
        <strain evidence="11 12">HHB-10118-sp</strain>
    </source>
</reference>
<keyword evidence="5 10" id="KW-0812">Transmembrane</keyword>
<evidence type="ECO:0000256" key="1">
    <source>
        <dbReference type="ARBA" id="ARBA00004323"/>
    </source>
</evidence>
<dbReference type="GeneID" id="18920400"/>
<dbReference type="PANTHER" id="PTHR11214">
    <property type="entry name" value="BETA-1,3-N-ACETYLGLUCOSAMINYLTRANSFERASE"/>
    <property type="match status" value="1"/>
</dbReference>
<evidence type="ECO:0000256" key="8">
    <source>
        <dbReference type="ARBA" id="ARBA00023034"/>
    </source>
</evidence>
<accession>K5WNP2</accession>
<dbReference type="RefSeq" id="XP_007390509.1">
    <property type="nucleotide sequence ID" value="XM_007390447.1"/>
</dbReference>
<evidence type="ECO:0000256" key="10">
    <source>
        <dbReference type="SAM" id="Phobius"/>
    </source>
</evidence>
<evidence type="ECO:0000256" key="7">
    <source>
        <dbReference type="ARBA" id="ARBA00022989"/>
    </source>
</evidence>
<dbReference type="AlphaFoldDB" id="K5WNP2"/>
<dbReference type="HOGENOM" id="CLU_015642_0_0_1"/>
<evidence type="ECO:0000256" key="2">
    <source>
        <dbReference type="ARBA" id="ARBA00008661"/>
    </source>
</evidence>
<proteinExistence type="inferred from homology"/>
<dbReference type="EMBL" id="JH930468">
    <property type="protein sequence ID" value="EKM61075.1"/>
    <property type="molecule type" value="Genomic_DNA"/>
</dbReference>
<name>K5WNP2_PHACS</name>
<dbReference type="PANTHER" id="PTHR11214:SF333">
    <property type="entry name" value="GLYCOSYLTRANSFERASE FAMILY 31 PROTEIN"/>
    <property type="match status" value="1"/>
</dbReference>
<dbReference type="InParanoid" id="K5WNP2"/>
<evidence type="ECO:0000256" key="4">
    <source>
        <dbReference type="ARBA" id="ARBA00022679"/>
    </source>
</evidence>
<dbReference type="GO" id="GO:0000139">
    <property type="term" value="C:Golgi membrane"/>
    <property type="evidence" value="ECO:0007669"/>
    <property type="project" value="UniProtKB-SubCell"/>
</dbReference>
<evidence type="ECO:0000256" key="6">
    <source>
        <dbReference type="ARBA" id="ARBA00022968"/>
    </source>
</evidence>
<evidence type="ECO:0000256" key="5">
    <source>
        <dbReference type="ARBA" id="ARBA00022692"/>
    </source>
</evidence>
<comment type="similarity">
    <text evidence="2">Belongs to the glycosyltransferase 31 family.</text>
</comment>
<organism evidence="11 12">
    <name type="scientific">Phanerochaete carnosa (strain HHB-10118-sp)</name>
    <name type="common">White-rot fungus</name>
    <name type="synonym">Peniophora carnosa</name>
    <dbReference type="NCBI Taxonomy" id="650164"/>
    <lineage>
        <taxon>Eukaryota</taxon>
        <taxon>Fungi</taxon>
        <taxon>Dikarya</taxon>
        <taxon>Basidiomycota</taxon>
        <taxon>Agaricomycotina</taxon>
        <taxon>Agaricomycetes</taxon>
        <taxon>Polyporales</taxon>
        <taxon>Phanerochaetaceae</taxon>
        <taxon>Phanerochaete</taxon>
    </lineage>
</organism>
<keyword evidence="4 11" id="KW-0808">Transferase</keyword>
<comment type="subcellular location">
    <subcellularLocation>
        <location evidence="1">Golgi apparatus membrane</location>
        <topology evidence="1">Single-pass type II membrane protein</topology>
    </subcellularLocation>
</comment>
<keyword evidence="3" id="KW-0328">Glycosyltransferase</keyword>
<evidence type="ECO:0000313" key="11">
    <source>
        <dbReference type="EMBL" id="EKM61075.1"/>
    </source>
</evidence>
<keyword evidence="6" id="KW-0735">Signal-anchor</keyword>
<evidence type="ECO:0000313" key="12">
    <source>
        <dbReference type="Proteomes" id="UP000008370"/>
    </source>
</evidence>
<keyword evidence="7 10" id="KW-1133">Transmembrane helix</keyword>
<gene>
    <name evidence="11" type="ORF">PHACADRAFT_83334</name>
</gene>
<sequence length="624" mass="70758">MSICSTATATSVPSRAASPLYLQDDTGSTCSSDSDENELESRLLPDSHRRSFSFTSAPRWSAGGPFRRRRRGRWERGSWRWAFRKYVLPFIPKTPLTILFTLLLLTAFAISLAHLIIYSLNPDKQALPWRGYCTIPNFSTEPPPTHLGPYDSFPILPPNGTFEPISFPPDNLETLSPAGVFIGVFSMDTGFERRSLIRSTYASHPRSRNGAGDGDGGVGTSRTVVRFVMGKPRKEWERRIQLEQEAYNDIVILPIRENMNDGKTQAFFQWAAAGAWVPPLYFDNYTTVPQNLSYTNRTAPAPRLSQHDPIHAHQDMLTGNPKPWVRPDFIIKADDDSFVMLAELEARLRVELHGGPLPRQYTVPPAPLLVAPPVTPGQSTVYHPPNDDPLIYWGYLVKNRFMAGELYALSHSLVDWIANDPTVRDYVRGAEDQITAFWIRWHPRAQDVRWIRERCTVYDHPKSGTVYARGFFFPSEAERVQKEIMYDLDRWNKAKEDALRIQSEPEGYVEVFGPRGVTPPSWVLSTVTAFRVRYAPPVPDLPSNYSLEALVEGSEMSRLRKNNATMADEVWRNREGRARQYRGKRVGGTTVIHSIKKHMWFLEAAVALLEGDEYTEAELAAQAS</sequence>
<dbReference type="GO" id="GO:0016758">
    <property type="term" value="F:hexosyltransferase activity"/>
    <property type="evidence" value="ECO:0007669"/>
    <property type="project" value="InterPro"/>
</dbReference>
<dbReference type="InterPro" id="IPR002659">
    <property type="entry name" value="Glyco_trans_31"/>
</dbReference>
<dbReference type="GO" id="GO:0051072">
    <property type="term" value="P:4,6-pyruvylated galactose residue biosynthetic process"/>
    <property type="evidence" value="ECO:0007669"/>
    <property type="project" value="TreeGrafter"/>
</dbReference>
<keyword evidence="9 10" id="KW-0472">Membrane</keyword>
<protein>
    <submittedName>
        <fullName evidence="11">Glycosyltransferase family 31 protein</fullName>
    </submittedName>
</protein>
<evidence type="ECO:0000256" key="3">
    <source>
        <dbReference type="ARBA" id="ARBA00022676"/>
    </source>
</evidence>
<keyword evidence="8" id="KW-0333">Golgi apparatus</keyword>
<dbReference type="OrthoDB" id="2139606at2759"/>
<evidence type="ECO:0000256" key="9">
    <source>
        <dbReference type="ARBA" id="ARBA00023136"/>
    </source>
</evidence>
<dbReference type="KEGG" id="pco:PHACADRAFT_83334"/>
<dbReference type="STRING" id="650164.K5WNP2"/>
<feature type="transmembrane region" description="Helical" evidence="10">
    <location>
        <begin position="96"/>
        <end position="120"/>
    </location>
</feature>